<evidence type="ECO:0000256" key="2">
    <source>
        <dbReference type="ARBA" id="ARBA00023242"/>
    </source>
</evidence>
<dbReference type="CDD" id="cd00067">
    <property type="entry name" value="GAL4"/>
    <property type="match status" value="1"/>
</dbReference>
<dbReference type="GO" id="GO:0000981">
    <property type="term" value="F:DNA-binding transcription factor activity, RNA polymerase II-specific"/>
    <property type="evidence" value="ECO:0007669"/>
    <property type="project" value="InterPro"/>
</dbReference>
<dbReference type="GO" id="GO:0006351">
    <property type="term" value="P:DNA-templated transcription"/>
    <property type="evidence" value="ECO:0007669"/>
    <property type="project" value="InterPro"/>
</dbReference>
<dbReference type="AlphaFoldDB" id="A0A8K0X9S7"/>
<dbReference type="InterPro" id="IPR036864">
    <property type="entry name" value="Zn2-C6_fun-type_DNA-bd_sf"/>
</dbReference>
<name>A0A8K0X9S7_9PEZI</name>
<dbReference type="SMART" id="SM00906">
    <property type="entry name" value="Fungal_trans"/>
    <property type="match status" value="1"/>
</dbReference>
<dbReference type="SUPFAM" id="SSF57701">
    <property type="entry name" value="Zn2/Cys6 DNA-binding domain"/>
    <property type="match status" value="1"/>
</dbReference>
<reference evidence="5" key="1">
    <citation type="journal article" date="2021" name="Nat. Commun.">
        <title>Genetic determinants of endophytism in the Arabidopsis root mycobiome.</title>
        <authorList>
            <person name="Mesny F."/>
            <person name="Miyauchi S."/>
            <person name="Thiergart T."/>
            <person name="Pickel B."/>
            <person name="Atanasova L."/>
            <person name="Karlsson M."/>
            <person name="Huettel B."/>
            <person name="Barry K.W."/>
            <person name="Haridas S."/>
            <person name="Chen C."/>
            <person name="Bauer D."/>
            <person name="Andreopoulos W."/>
            <person name="Pangilinan J."/>
            <person name="LaButti K."/>
            <person name="Riley R."/>
            <person name="Lipzen A."/>
            <person name="Clum A."/>
            <person name="Drula E."/>
            <person name="Henrissat B."/>
            <person name="Kohler A."/>
            <person name="Grigoriev I.V."/>
            <person name="Martin F.M."/>
            <person name="Hacquard S."/>
        </authorList>
    </citation>
    <scope>NUCLEOTIDE SEQUENCE</scope>
    <source>
        <strain evidence="5">MPI-CAGE-AT-0016</strain>
    </source>
</reference>
<feature type="compositionally biased region" description="Polar residues" evidence="3">
    <location>
        <begin position="94"/>
        <end position="115"/>
    </location>
</feature>
<feature type="region of interest" description="Disordered" evidence="3">
    <location>
        <begin position="84"/>
        <end position="133"/>
    </location>
</feature>
<evidence type="ECO:0000259" key="4">
    <source>
        <dbReference type="PROSITE" id="PS50048"/>
    </source>
</evidence>
<dbReference type="InterPro" id="IPR001138">
    <property type="entry name" value="Zn2Cys6_DnaBD"/>
</dbReference>
<dbReference type="Pfam" id="PF04082">
    <property type="entry name" value="Fungal_trans"/>
    <property type="match status" value="1"/>
</dbReference>
<proteinExistence type="predicted"/>
<protein>
    <recommendedName>
        <fullName evidence="4">Zn(2)-C6 fungal-type domain-containing protein</fullName>
    </recommendedName>
</protein>
<dbReference type="InterPro" id="IPR050797">
    <property type="entry name" value="Carb_Metab_Trans_Reg"/>
</dbReference>
<evidence type="ECO:0000313" key="5">
    <source>
        <dbReference type="EMBL" id="KAH7376699.1"/>
    </source>
</evidence>
<feature type="region of interest" description="Disordered" evidence="3">
    <location>
        <begin position="581"/>
        <end position="608"/>
    </location>
</feature>
<keyword evidence="2" id="KW-0539">Nucleus</keyword>
<evidence type="ECO:0000256" key="3">
    <source>
        <dbReference type="SAM" id="MobiDB-lite"/>
    </source>
</evidence>
<dbReference type="Proteomes" id="UP000813385">
    <property type="component" value="Unassembled WGS sequence"/>
</dbReference>
<dbReference type="PANTHER" id="PTHR31668">
    <property type="entry name" value="GLUCOSE TRANSPORT TRANSCRIPTION REGULATOR RGT1-RELATED-RELATED"/>
    <property type="match status" value="1"/>
</dbReference>
<dbReference type="GO" id="GO:0008270">
    <property type="term" value="F:zinc ion binding"/>
    <property type="evidence" value="ECO:0007669"/>
    <property type="project" value="InterPro"/>
</dbReference>
<accession>A0A8K0X9S7</accession>
<dbReference type="OrthoDB" id="2740448at2759"/>
<dbReference type="EMBL" id="JAGPXD010000001">
    <property type="protein sequence ID" value="KAH7376699.1"/>
    <property type="molecule type" value="Genomic_DNA"/>
</dbReference>
<comment type="caution">
    <text evidence="5">The sequence shown here is derived from an EMBL/GenBank/DDBJ whole genome shotgun (WGS) entry which is preliminary data.</text>
</comment>
<evidence type="ECO:0000313" key="6">
    <source>
        <dbReference type="Proteomes" id="UP000813385"/>
    </source>
</evidence>
<evidence type="ECO:0000256" key="1">
    <source>
        <dbReference type="ARBA" id="ARBA00022723"/>
    </source>
</evidence>
<dbReference type="Gene3D" id="4.10.240.10">
    <property type="entry name" value="Zn(2)-C6 fungal-type DNA-binding domain"/>
    <property type="match status" value="1"/>
</dbReference>
<dbReference type="GO" id="GO:0003677">
    <property type="term" value="F:DNA binding"/>
    <property type="evidence" value="ECO:0007669"/>
    <property type="project" value="InterPro"/>
</dbReference>
<keyword evidence="6" id="KW-1185">Reference proteome</keyword>
<keyword evidence="1" id="KW-0479">Metal-binding</keyword>
<dbReference type="CDD" id="cd12148">
    <property type="entry name" value="fungal_TF_MHR"/>
    <property type="match status" value="1"/>
</dbReference>
<dbReference type="PROSITE" id="PS00463">
    <property type="entry name" value="ZN2_CY6_FUNGAL_1"/>
    <property type="match status" value="1"/>
</dbReference>
<dbReference type="SMART" id="SM00066">
    <property type="entry name" value="GAL4"/>
    <property type="match status" value="1"/>
</dbReference>
<dbReference type="PROSITE" id="PS50048">
    <property type="entry name" value="ZN2_CY6_FUNGAL_2"/>
    <property type="match status" value="1"/>
</dbReference>
<dbReference type="InterPro" id="IPR007219">
    <property type="entry name" value="XnlR_reg_dom"/>
</dbReference>
<gene>
    <name evidence="5" type="ORF">B0T11DRAFT_23487</name>
</gene>
<sequence length="666" mass="72445">MSAQRPKQRKIGSRSCDACKIRKVRCTELPPCERCVAIGIDCTFNKTQSTRGPRTLRAKTLQQIQEAQQNGGAYDNGRVYATTTPTAQMPLPTGTASSTTPGANSGGTPETTTTHSEPDTSMPHGGIYGHPPGQGPLSHGITVESLVLRLCIYRLRLFPVWPIIAVEEIIASLQRDAHDLETYALALSVGAATMAQLKLDRFRDAGINDVVTASVLERECQRVRDRLPAAAGLHALRTSFFLHIYHENQQPGGTRSLLYLREAVTLAQVMGLHRPSTYPALDASEGRVRRRILWLLFVTERGVAMLHRLPVVLRSAERLPTLDGDGPDEEAHILPAFKRLVNLFWTFDRSGAFDIIQDAADDSGSGGRGVASPELLVALQRRLQEEDPLDGDDGGSDVQRADIAATRQWMKVLVWRATLGGWRANNSANSASSTPAFSPIQIAHEFLELISRLPSAALEAHGPALEYKVYEIASAVADAIPAQLDTAVQSLNVRPADILMRLQRILATSRGGNNSLLGLLAARIAQVEAPQFAVVADYAFPPGPARRVEEVVDDEWQQEGQQRTPSSPWQSLVAAAELEQQSMGGQQQHMAMRQQANPSSRSGTITPNSAGWYSQPLGLLNHIYGLDPPLSQSPPLEALPGELSEMLANDNWLLGLNMGTPSPRMA</sequence>
<dbReference type="Pfam" id="PF00172">
    <property type="entry name" value="Zn_clus"/>
    <property type="match status" value="1"/>
</dbReference>
<dbReference type="PANTHER" id="PTHR31668:SF28">
    <property type="entry name" value="ZN(II)2CYS6 TRANSCRIPTION FACTOR (EUROFUNG)"/>
    <property type="match status" value="1"/>
</dbReference>
<organism evidence="5 6">
    <name type="scientific">Plectosphaerella cucumerina</name>
    <dbReference type="NCBI Taxonomy" id="40658"/>
    <lineage>
        <taxon>Eukaryota</taxon>
        <taxon>Fungi</taxon>
        <taxon>Dikarya</taxon>
        <taxon>Ascomycota</taxon>
        <taxon>Pezizomycotina</taxon>
        <taxon>Sordariomycetes</taxon>
        <taxon>Hypocreomycetidae</taxon>
        <taxon>Glomerellales</taxon>
        <taxon>Plectosphaerellaceae</taxon>
        <taxon>Plectosphaerella</taxon>
    </lineage>
</organism>
<feature type="domain" description="Zn(2)-C6 fungal-type" evidence="4">
    <location>
        <begin position="15"/>
        <end position="44"/>
    </location>
</feature>